<dbReference type="Proteomes" id="UP000741360">
    <property type="component" value="Unassembled WGS sequence"/>
</dbReference>
<dbReference type="PANTHER" id="PTHR43081">
    <property type="entry name" value="ADENYLATE CYCLASE, TERMINAL-DIFFERENTIATION SPECIFIC-RELATED"/>
    <property type="match status" value="1"/>
</dbReference>
<keyword evidence="5 7" id="KW-1133">Transmembrane helix</keyword>
<evidence type="ECO:0000256" key="3">
    <source>
        <dbReference type="ARBA" id="ARBA00022475"/>
    </source>
</evidence>
<evidence type="ECO:0000259" key="8">
    <source>
        <dbReference type="PROSITE" id="PS50125"/>
    </source>
</evidence>
<dbReference type="GO" id="GO:0004016">
    <property type="term" value="F:adenylate cyclase activity"/>
    <property type="evidence" value="ECO:0007669"/>
    <property type="project" value="UniProtKB-ARBA"/>
</dbReference>
<dbReference type="InterPro" id="IPR001054">
    <property type="entry name" value="A/G_cyclase"/>
</dbReference>
<dbReference type="Pfam" id="PF00211">
    <property type="entry name" value="Guanylate_cyc"/>
    <property type="match status" value="1"/>
</dbReference>
<protein>
    <submittedName>
        <fullName evidence="9">Adenylate/guanylate cyclase domain-containing protein</fullName>
    </submittedName>
</protein>
<dbReference type="InterPro" id="IPR029787">
    <property type="entry name" value="Nucleotide_cyclase"/>
</dbReference>
<dbReference type="EMBL" id="JACPSX010000002">
    <property type="protein sequence ID" value="MBI3013481.1"/>
    <property type="molecule type" value="Genomic_DNA"/>
</dbReference>
<sequence length="751" mass="84236">MRFPRLKMSGFWLSVLISIFVAILLFIGSDLALFESLELKTLDLRFKIRGQKKVGSEIVIVALDDKSIERIGRWPWPRSRIADLINKISAGKPRAVGFDIIFSEPEVSADLKQFRMLRENYSSLGLERQNDQGRRFSKLLEALEKKEDNDYLLGEAVRGSGSVVLAMFFDGVDAPANGVSRTGKPAPLYLRKSEFKLVKNKQVTRLIPPISATNITAPLEVLGRSAQAVGHANMKPDIDGVARWEILLVQYPGSYYPSFALQVARTYLGLSPEEMIANFGEGIDLTNVFVPTDERMRMLINYNGYANTFPRYSFVDVLEGRVPPQTFQGKAVLVGATATGLHDQKVTPLSKALPGVEKHANVVENIIHGSFLERANWMTFLDLFFVLLFGLGSGVVLSRLPKFWGPVFSLALLGGYFYFAYAMFAGYRIWLNLIYPSLSIVLCFVGVISYRFMTEEREKRKVKGAFQQYLNPSVVNEVLKNPQMLKLGGDKKELTVLFSDIRGFTSVSEKLEPEALVHLLNEYLTAMTDLILAKDGLLDKYMGDAIMAVFGAPIPQPDHAHRACTVALEMLAELKRLQTRWNEQNIPVLDIGVGVNTGSMVVGNMGSSKRFDYTVMGDSVNLGSRLEGANKQYHTNVIISEFTQNAVKGAFRVRELDSVRVMGKKLPVRIYELRGKSDAYSPEEGEFLRIYTEGMGCYKDRQWERAIDSFTKALGIYPADGVCKLYVERCQDLIVEPPPVDWDGVFEMKTK</sequence>
<name>A0A932LZZ5_UNCTE</name>
<dbReference type="PANTHER" id="PTHR43081:SF1">
    <property type="entry name" value="ADENYLATE CYCLASE, TERMINAL-DIFFERENTIATION SPECIFIC"/>
    <property type="match status" value="1"/>
</dbReference>
<dbReference type="GO" id="GO:0035556">
    <property type="term" value="P:intracellular signal transduction"/>
    <property type="evidence" value="ECO:0007669"/>
    <property type="project" value="InterPro"/>
</dbReference>
<keyword evidence="4 7" id="KW-0812">Transmembrane</keyword>
<gene>
    <name evidence="9" type="ORF">HYY65_00115</name>
</gene>
<dbReference type="InterPro" id="IPR007890">
    <property type="entry name" value="CHASE2"/>
</dbReference>
<dbReference type="SUPFAM" id="SSF55073">
    <property type="entry name" value="Nucleotide cyclase"/>
    <property type="match status" value="1"/>
</dbReference>
<comment type="subcellular location">
    <subcellularLocation>
        <location evidence="1">Cell envelope</location>
    </subcellularLocation>
</comment>
<dbReference type="SMART" id="SM00044">
    <property type="entry name" value="CYCc"/>
    <property type="match status" value="1"/>
</dbReference>
<evidence type="ECO:0000313" key="10">
    <source>
        <dbReference type="Proteomes" id="UP000741360"/>
    </source>
</evidence>
<reference evidence="9" key="1">
    <citation type="submission" date="2020-07" db="EMBL/GenBank/DDBJ databases">
        <title>Huge and variable diversity of episymbiotic CPR bacteria and DPANN archaea in groundwater ecosystems.</title>
        <authorList>
            <person name="He C.Y."/>
            <person name="Keren R."/>
            <person name="Whittaker M."/>
            <person name="Farag I.F."/>
            <person name="Doudna J."/>
            <person name="Cate J.H.D."/>
            <person name="Banfield J.F."/>
        </authorList>
    </citation>
    <scope>NUCLEOTIDE SEQUENCE</scope>
    <source>
        <strain evidence="9">NC_groundwater_717_Ag_S-0.2um_59_8</strain>
    </source>
</reference>
<feature type="transmembrane region" description="Helical" evidence="7">
    <location>
        <begin position="433"/>
        <end position="453"/>
    </location>
</feature>
<dbReference type="Gene3D" id="3.30.70.1230">
    <property type="entry name" value="Nucleotide cyclase"/>
    <property type="match status" value="1"/>
</dbReference>
<evidence type="ECO:0000313" key="9">
    <source>
        <dbReference type="EMBL" id="MBI3013481.1"/>
    </source>
</evidence>
<evidence type="ECO:0000256" key="7">
    <source>
        <dbReference type="SAM" id="Phobius"/>
    </source>
</evidence>
<accession>A0A932LZZ5</accession>
<dbReference type="GO" id="GO:0030313">
    <property type="term" value="C:cell envelope"/>
    <property type="evidence" value="ECO:0007669"/>
    <property type="project" value="UniProtKB-SubCell"/>
</dbReference>
<evidence type="ECO:0000256" key="1">
    <source>
        <dbReference type="ARBA" id="ARBA00004196"/>
    </source>
</evidence>
<feature type="transmembrane region" description="Helical" evidence="7">
    <location>
        <begin position="404"/>
        <end position="427"/>
    </location>
</feature>
<dbReference type="GO" id="GO:0006171">
    <property type="term" value="P:cAMP biosynthetic process"/>
    <property type="evidence" value="ECO:0007669"/>
    <property type="project" value="TreeGrafter"/>
</dbReference>
<proteinExistence type="inferred from homology"/>
<comment type="similarity">
    <text evidence="2">Belongs to the adenylyl cyclase class-3 family.</text>
</comment>
<dbReference type="PROSITE" id="PS50125">
    <property type="entry name" value="GUANYLATE_CYCLASE_2"/>
    <property type="match status" value="1"/>
</dbReference>
<keyword evidence="6 7" id="KW-0472">Membrane</keyword>
<dbReference type="Pfam" id="PF05226">
    <property type="entry name" value="CHASE2"/>
    <property type="match status" value="1"/>
</dbReference>
<evidence type="ECO:0000256" key="5">
    <source>
        <dbReference type="ARBA" id="ARBA00022989"/>
    </source>
</evidence>
<organism evidence="9 10">
    <name type="scientific">Tectimicrobiota bacterium</name>
    <dbReference type="NCBI Taxonomy" id="2528274"/>
    <lineage>
        <taxon>Bacteria</taxon>
        <taxon>Pseudomonadati</taxon>
        <taxon>Nitrospinota/Tectimicrobiota group</taxon>
        <taxon>Candidatus Tectimicrobiota</taxon>
    </lineage>
</organism>
<feature type="domain" description="Guanylate cyclase" evidence="8">
    <location>
        <begin position="495"/>
        <end position="627"/>
    </location>
</feature>
<evidence type="ECO:0000256" key="6">
    <source>
        <dbReference type="ARBA" id="ARBA00023136"/>
    </source>
</evidence>
<dbReference type="FunFam" id="3.30.70.1230:FF:000016">
    <property type="entry name" value="Adenylate/guanylate cyclase domain-containing protein"/>
    <property type="match status" value="1"/>
</dbReference>
<feature type="transmembrane region" description="Helical" evidence="7">
    <location>
        <begin position="377"/>
        <end position="397"/>
    </location>
</feature>
<dbReference type="InterPro" id="IPR050697">
    <property type="entry name" value="Adenylyl/Guanylyl_Cyclase_3/4"/>
</dbReference>
<keyword evidence="3" id="KW-1003">Cell membrane</keyword>
<evidence type="ECO:0000256" key="2">
    <source>
        <dbReference type="ARBA" id="ARBA00005381"/>
    </source>
</evidence>
<dbReference type="AlphaFoldDB" id="A0A932LZZ5"/>
<dbReference type="CDD" id="cd07302">
    <property type="entry name" value="CHD"/>
    <property type="match status" value="1"/>
</dbReference>
<comment type="caution">
    <text evidence="9">The sequence shown here is derived from an EMBL/GenBank/DDBJ whole genome shotgun (WGS) entry which is preliminary data.</text>
</comment>
<dbReference type="SMART" id="SM01080">
    <property type="entry name" value="CHASE2"/>
    <property type="match status" value="1"/>
</dbReference>
<evidence type="ECO:0000256" key="4">
    <source>
        <dbReference type="ARBA" id="ARBA00022692"/>
    </source>
</evidence>